<comment type="function">
    <text evidence="6">Catalyzes the conversion of acetate into acetyl-CoA (AcCoA), an essential intermediate at the junction of anabolic and catabolic pathways. AcsA undergoes a two-step reaction. In the first half reaction, AcsA combines acetate with ATP to form acetyl-adenylate (AcAMP) intermediate. In the second half reaction, it can then transfer the acetyl group from AcAMP to the sulfhydryl group of CoA, forming the product AcCoA.</text>
</comment>
<dbReference type="Gene3D" id="3.40.50.12780">
    <property type="entry name" value="N-terminal domain of ligase-like"/>
    <property type="match status" value="1"/>
</dbReference>
<dbReference type="RefSeq" id="WP_072713803.1">
    <property type="nucleotide sequence ID" value="NZ_FRAU01000001.1"/>
</dbReference>
<comment type="caution">
    <text evidence="6">Lacks conserved residue(s) required for the propagation of feature annotation.</text>
</comment>
<dbReference type="PANTHER" id="PTHR24095:SF14">
    <property type="entry name" value="ACETYL-COENZYME A SYNTHETASE 1"/>
    <property type="match status" value="1"/>
</dbReference>
<feature type="binding site" evidence="6">
    <location>
        <position position="552"/>
    </location>
    <ligand>
        <name>Mg(2+)</name>
        <dbReference type="ChEBI" id="CHEBI:18420"/>
    </ligand>
</feature>
<feature type="binding site" evidence="6">
    <location>
        <position position="539"/>
    </location>
    <ligand>
        <name>ATP</name>
        <dbReference type="ChEBI" id="CHEBI:30616"/>
    </ligand>
</feature>
<dbReference type="EC" id="6.2.1.1" evidence="6"/>
<evidence type="ECO:0000259" key="8">
    <source>
        <dbReference type="Pfam" id="PF13193"/>
    </source>
</evidence>
<evidence type="ECO:0000256" key="3">
    <source>
        <dbReference type="ARBA" id="ARBA00022741"/>
    </source>
</evidence>
<feature type="domain" description="AMP-binding enzyme C-terminal" evidence="8">
    <location>
        <begin position="544"/>
        <end position="622"/>
    </location>
</feature>
<feature type="domain" description="Acetyl-coenzyme A synthetase N-terminal" evidence="9">
    <location>
        <begin position="38"/>
        <end position="95"/>
    </location>
</feature>
<dbReference type="EMBL" id="FRAU01000001">
    <property type="protein sequence ID" value="SHK02905.1"/>
    <property type="molecule type" value="Genomic_DNA"/>
</dbReference>
<dbReference type="PANTHER" id="PTHR24095">
    <property type="entry name" value="ACETYL-COENZYME A SYNTHETASE"/>
    <property type="match status" value="1"/>
</dbReference>
<dbReference type="GO" id="GO:0046872">
    <property type="term" value="F:metal ion binding"/>
    <property type="evidence" value="ECO:0007669"/>
    <property type="project" value="UniProtKB-KW"/>
</dbReference>
<keyword evidence="11" id="KW-1185">Reference proteome</keyword>
<dbReference type="NCBIfam" id="NF001208">
    <property type="entry name" value="PRK00174.1"/>
    <property type="match status" value="1"/>
</dbReference>
<evidence type="ECO:0000256" key="5">
    <source>
        <dbReference type="ARBA" id="ARBA00022990"/>
    </source>
</evidence>
<dbReference type="InterPro" id="IPR011904">
    <property type="entry name" value="Ac_CoA_lig"/>
</dbReference>
<proteinExistence type="inferred from homology"/>
<gene>
    <name evidence="6" type="primary">acsA</name>
    <name evidence="10" type="ORF">SAMN04488087_0030</name>
</gene>
<dbReference type="Pfam" id="PF13193">
    <property type="entry name" value="AMP-binding_C"/>
    <property type="match status" value="1"/>
</dbReference>
<organism evidence="10 11">
    <name type="scientific">Rhodothermus profundi</name>
    <dbReference type="NCBI Taxonomy" id="633813"/>
    <lineage>
        <taxon>Bacteria</taxon>
        <taxon>Pseudomonadati</taxon>
        <taxon>Rhodothermota</taxon>
        <taxon>Rhodothermia</taxon>
        <taxon>Rhodothermales</taxon>
        <taxon>Rhodothermaceae</taxon>
        <taxon>Rhodothermus</taxon>
    </lineage>
</organism>
<feature type="binding site" evidence="6">
    <location>
        <position position="536"/>
    </location>
    <ligand>
        <name>CoA</name>
        <dbReference type="ChEBI" id="CHEBI:57287"/>
    </ligand>
</feature>
<feature type="binding site" evidence="6">
    <location>
        <position position="550"/>
    </location>
    <ligand>
        <name>Mg(2+)</name>
        <dbReference type="ChEBI" id="CHEBI:18420"/>
    </ligand>
</feature>
<dbReference type="Pfam" id="PF00501">
    <property type="entry name" value="AMP-binding"/>
    <property type="match status" value="1"/>
</dbReference>
<dbReference type="Gene3D" id="3.30.300.30">
    <property type="match status" value="1"/>
</dbReference>
<sequence>MGVQEPVNATAAYSGRGLVFEPPEAFRKRAFISSMEQYRELYERSIKDPEGFWREQAQRITWFEPFHTVKNTSFDPSNLYIRWFEGGKLNAAYNCIDRHLEKRADQVAFYWEPDNPDEEGKAITYRQLYEEVCRLANVLKKHGVKKGDRVTIYLPMIPEAIYAMLACARIGAIHSVVFAGFSPDSLADRILDGEATYLITADEGLRAGRRVPLKRNADQALERCPDVKTVLVVRRTGGDINWVEGRDRWYHEEIQTVSAECPPEVMDAEDPLFFLYTSGSTGKPKGVVHTTGGYLVYASLTHQFVFDYHEGDIYWCAADIGWITGHSYIVYGPLANGVTEVLFEGTPTYPDPSRIWQVVDKYQVNILYTSPTAIRALMREGDEWVKKTSRKSLRLLGTVGEPINPEAWLWYYRVVGEERCPIVDTWWQTETGGIMITPLPGATPLKPGSATLPFFGVQPAIVDNDGNILEGTADGMLVILDSWPGQMRTVYRAHDRFVQTYFTRFPGKYFTGDGARRDEDGYYWIVGRVDDVINVSGHRLGTAEIESALVLHEAVAEAAVVGYPHEIKGQGIYAFVTLKAGYAASDQLRQELIQHVRKVLGPIFTIDLLQFTPALPKTRSGKIMRRILRKIAANEYQDLGDTSTLADPSVVEELVQNRLNR</sequence>
<feature type="binding site" evidence="6">
    <location>
        <position position="513"/>
    </location>
    <ligand>
        <name>ATP</name>
        <dbReference type="ChEBI" id="CHEBI:30616"/>
    </ligand>
</feature>
<dbReference type="AlphaFoldDB" id="A0A1M6P4K4"/>
<name>A0A1M6P4K4_9BACT</name>
<protein>
    <recommendedName>
        <fullName evidence="6">Acetyl-coenzyme A synthetase</fullName>
        <shortName evidence="6">AcCoA synthetase</shortName>
        <shortName evidence="6">Acs</shortName>
        <ecNumber evidence="6">6.2.1.1</ecNumber>
    </recommendedName>
    <alternativeName>
        <fullName evidence="6">Acetate--CoA ligase</fullName>
    </alternativeName>
    <alternativeName>
        <fullName evidence="6">Acyl-activating enzyme</fullName>
    </alternativeName>
</protein>
<dbReference type="GO" id="GO:0003987">
    <property type="term" value="F:acetate-CoA ligase activity"/>
    <property type="evidence" value="ECO:0007669"/>
    <property type="project" value="UniProtKB-UniRule"/>
</dbReference>
<dbReference type="Proteomes" id="UP000185812">
    <property type="component" value="Unassembled WGS sequence"/>
</dbReference>
<dbReference type="InterPro" id="IPR020845">
    <property type="entry name" value="AMP-binding_CS"/>
</dbReference>
<keyword evidence="3 6" id="KW-0547">Nucleotide-binding</keyword>
<dbReference type="InterPro" id="IPR000873">
    <property type="entry name" value="AMP-dep_synth/lig_dom"/>
</dbReference>
<feature type="binding site" evidence="6">
    <location>
        <position position="555"/>
    </location>
    <ligand>
        <name>Mg(2+)</name>
        <dbReference type="ChEBI" id="CHEBI:18420"/>
    </ligand>
</feature>
<keyword evidence="6" id="KW-0460">Magnesium</keyword>
<reference evidence="11" key="1">
    <citation type="submission" date="2016-11" db="EMBL/GenBank/DDBJ databases">
        <authorList>
            <person name="Varghese N."/>
            <person name="Submissions S."/>
        </authorList>
    </citation>
    <scope>NUCLEOTIDE SEQUENCE [LARGE SCALE GENOMIC DNA]</scope>
    <source>
        <strain evidence="11">DSM 22212</strain>
    </source>
</reference>
<keyword evidence="6" id="KW-0479">Metal-binding</keyword>
<dbReference type="SUPFAM" id="SSF56801">
    <property type="entry name" value="Acetyl-CoA synthetase-like"/>
    <property type="match status" value="1"/>
</dbReference>
<dbReference type="GO" id="GO:0019427">
    <property type="term" value="P:acetyl-CoA biosynthetic process from acetate"/>
    <property type="evidence" value="ECO:0007669"/>
    <property type="project" value="UniProtKB-UniRule"/>
</dbReference>
<feature type="binding site" evidence="6">
    <location>
        <begin position="424"/>
        <end position="429"/>
    </location>
    <ligand>
        <name>ATP</name>
        <dbReference type="ChEBI" id="CHEBI:30616"/>
    </ligand>
</feature>
<comment type="catalytic activity">
    <reaction evidence="6">
        <text>acetate + ATP + CoA = acetyl-CoA + AMP + diphosphate</text>
        <dbReference type="Rhea" id="RHEA:23176"/>
        <dbReference type="ChEBI" id="CHEBI:30089"/>
        <dbReference type="ChEBI" id="CHEBI:30616"/>
        <dbReference type="ChEBI" id="CHEBI:33019"/>
        <dbReference type="ChEBI" id="CHEBI:57287"/>
        <dbReference type="ChEBI" id="CHEBI:57288"/>
        <dbReference type="ChEBI" id="CHEBI:456215"/>
        <dbReference type="EC" id="6.2.1.1"/>
    </reaction>
</comment>
<feature type="binding site" evidence="6">
    <location>
        <position position="528"/>
    </location>
    <ligand>
        <name>ATP</name>
        <dbReference type="ChEBI" id="CHEBI:30616"/>
    </ligand>
</feature>
<evidence type="ECO:0000256" key="1">
    <source>
        <dbReference type="ARBA" id="ARBA00006432"/>
    </source>
</evidence>
<comment type="PTM">
    <text evidence="6">Acetylated. Deacetylation by the SIR2-homolog deacetylase activates the enzyme.</text>
</comment>
<comment type="similarity">
    <text evidence="1 6">Belongs to the ATP-dependent AMP-binding enzyme family.</text>
</comment>
<feature type="binding site" evidence="6">
    <location>
        <begin position="206"/>
        <end position="209"/>
    </location>
    <ligand>
        <name>CoA</name>
        <dbReference type="ChEBI" id="CHEBI:57287"/>
    </ligand>
</feature>
<evidence type="ECO:0000313" key="11">
    <source>
        <dbReference type="Proteomes" id="UP000185812"/>
    </source>
</evidence>
<evidence type="ECO:0000256" key="4">
    <source>
        <dbReference type="ARBA" id="ARBA00022840"/>
    </source>
</evidence>
<dbReference type="PROSITE" id="PS00455">
    <property type="entry name" value="AMP_BINDING"/>
    <property type="match status" value="1"/>
</dbReference>
<feature type="binding site" evidence="6">
    <location>
        <position position="324"/>
    </location>
    <ligand>
        <name>CoA</name>
        <dbReference type="ChEBI" id="CHEBI:57287"/>
    </ligand>
</feature>
<feature type="modified residue" description="N6-acetyllysine" evidence="6">
    <location>
        <position position="622"/>
    </location>
</feature>
<dbReference type="CDD" id="cd05966">
    <property type="entry name" value="ACS"/>
    <property type="match status" value="1"/>
</dbReference>
<keyword evidence="5 6" id="KW-0007">Acetylation</keyword>
<feature type="domain" description="AMP-dependent synthetase/ligase" evidence="7">
    <location>
        <begin position="97"/>
        <end position="479"/>
    </location>
</feature>
<dbReference type="InterPro" id="IPR025110">
    <property type="entry name" value="AMP-bd_C"/>
</dbReference>
<comment type="cofactor">
    <cofactor evidence="6">
        <name>Mg(2+)</name>
        <dbReference type="ChEBI" id="CHEBI:18420"/>
    </cofactor>
</comment>
<dbReference type="GO" id="GO:0005524">
    <property type="term" value="F:ATP binding"/>
    <property type="evidence" value="ECO:0007669"/>
    <property type="project" value="UniProtKB-KW"/>
</dbReference>
<dbReference type="NCBIfam" id="TIGR02188">
    <property type="entry name" value="Ac_CoA_lig_AcsA"/>
    <property type="match status" value="1"/>
</dbReference>
<evidence type="ECO:0000259" key="9">
    <source>
        <dbReference type="Pfam" id="PF16177"/>
    </source>
</evidence>
<dbReference type="OrthoDB" id="9778383at2"/>
<evidence type="ECO:0000259" key="7">
    <source>
        <dbReference type="Pfam" id="PF00501"/>
    </source>
</evidence>
<dbReference type="InterPro" id="IPR042099">
    <property type="entry name" value="ANL_N_sf"/>
</dbReference>
<evidence type="ECO:0000256" key="2">
    <source>
        <dbReference type="ARBA" id="ARBA00022598"/>
    </source>
</evidence>
<dbReference type="FunFam" id="3.30.300.30:FF:000004">
    <property type="entry name" value="Acetyl-coenzyme A synthetase"/>
    <property type="match status" value="1"/>
</dbReference>
<dbReference type="GO" id="GO:0016208">
    <property type="term" value="F:AMP binding"/>
    <property type="evidence" value="ECO:0007669"/>
    <property type="project" value="InterPro"/>
</dbReference>
<keyword evidence="4 6" id="KW-0067">ATP-binding</keyword>
<dbReference type="GO" id="GO:0005829">
    <property type="term" value="C:cytosol"/>
    <property type="evidence" value="ECO:0007669"/>
    <property type="project" value="TreeGrafter"/>
</dbReference>
<dbReference type="InterPro" id="IPR045851">
    <property type="entry name" value="AMP-bd_C_sf"/>
</dbReference>
<keyword evidence="2 6" id="KW-0436">Ligase</keyword>
<feature type="binding site" evidence="6">
    <location>
        <position position="597"/>
    </location>
    <ligand>
        <name>CoA</name>
        <dbReference type="ChEBI" id="CHEBI:57287"/>
    </ligand>
</feature>
<dbReference type="InterPro" id="IPR032387">
    <property type="entry name" value="ACAS_N"/>
</dbReference>
<dbReference type="Pfam" id="PF16177">
    <property type="entry name" value="ACAS_N"/>
    <property type="match status" value="1"/>
</dbReference>
<accession>A0A1M6P4K4</accession>
<dbReference type="HAMAP" id="MF_01123">
    <property type="entry name" value="Ac_CoA_synth"/>
    <property type="match status" value="1"/>
</dbReference>
<evidence type="ECO:0000313" key="10">
    <source>
        <dbReference type="EMBL" id="SHK02905.1"/>
    </source>
</evidence>
<dbReference type="FunFam" id="3.40.50.12780:FF:000001">
    <property type="entry name" value="Acetyl-coenzyme A synthetase"/>
    <property type="match status" value="1"/>
</dbReference>
<evidence type="ECO:0000256" key="6">
    <source>
        <dbReference type="HAMAP-Rule" id="MF_01123"/>
    </source>
</evidence>
<feature type="binding site" evidence="6">
    <location>
        <begin position="400"/>
        <end position="402"/>
    </location>
    <ligand>
        <name>ATP</name>
        <dbReference type="ChEBI" id="CHEBI:30616"/>
    </ligand>
</feature>
<dbReference type="STRING" id="633813.SAMN04488087_0030"/>